<evidence type="ECO:0000313" key="4">
    <source>
        <dbReference type="EMBL" id="WIA21425.1"/>
    </source>
</evidence>
<proteinExistence type="inferred from homology"/>
<gene>
    <name evidence="4" type="ORF">OEZ85_000639</name>
</gene>
<sequence>MAKKCSSEDCTCTKAIKYDCAVCQQLFCRDCCKRYVALESGLSGPAEQVRTCNACFLKNVAWDSSRTFDVLGPADGKPVVLVHGALIGRQCLVLEARALADAGFRVILPDLPAHGARFKETPLTLDNALSTLKDVISKEAPGQKVVVMGFSMGGYVAAAFAAAHPELTAGVLMAACAHDAHTCTWKMVGRSAELVYKMCSYKTKSGFIYNSYPEVMSKSRPEVVECFLRAGAEFDSWQYTWRVMYDAHMQQLLPKISCPALVVVGEKDFRSHEQLWLSLLRKGRLLVLKGGIHQFMLQPGIVDTYRQHAISFATNAQWGEAGDAAAAGAAAGRPDSQAGAAAEQQEGEGRGMESQSGVALLAGADGQAVVIERKAAGAGVGLGEVIKNVWAQRRNKQD</sequence>
<dbReference type="PANTHER" id="PTHR42886">
    <property type="entry name" value="RE40534P-RELATED"/>
    <property type="match status" value="1"/>
</dbReference>
<dbReference type="PANTHER" id="PTHR42886:SF29">
    <property type="entry name" value="PUMMELIG, ISOFORM A"/>
    <property type="match status" value="1"/>
</dbReference>
<evidence type="ECO:0000256" key="1">
    <source>
        <dbReference type="ARBA" id="ARBA00038097"/>
    </source>
</evidence>
<evidence type="ECO:0000313" key="5">
    <source>
        <dbReference type="Proteomes" id="UP001244341"/>
    </source>
</evidence>
<feature type="region of interest" description="Disordered" evidence="2">
    <location>
        <begin position="325"/>
        <end position="356"/>
    </location>
</feature>
<comment type="similarity">
    <text evidence="1">Belongs to the peptidase S33 family. ABHD4/ABHD5 subfamily.</text>
</comment>
<dbReference type="CDD" id="cd00065">
    <property type="entry name" value="FYVE_like_SF"/>
    <property type="match status" value="1"/>
</dbReference>
<accession>A0ABY8UJX2</accession>
<dbReference type="PRINTS" id="PR00111">
    <property type="entry name" value="ABHYDROLASE"/>
</dbReference>
<dbReference type="Pfam" id="PF12697">
    <property type="entry name" value="Abhydrolase_6"/>
    <property type="match status" value="1"/>
</dbReference>
<reference evidence="4 5" key="1">
    <citation type="submission" date="2023-05" db="EMBL/GenBank/DDBJ databases">
        <title>A 100% complete, gapless, phased diploid assembly of the Scenedesmus obliquus UTEX 3031 genome.</title>
        <authorList>
            <person name="Biondi T.C."/>
            <person name="Hanschen E.R."/>
            <person name="Kwon T."/>
            <person name="Eng W."/>
            <person name="Kruse C.P.S."/>
            <person name="Koehler S.I."/>
            <person name="Kunde Y."/>
            <person name="Gleasner C.D."/>
            <person name="You Mak K.T."/>
            <person name="Polle J."/>
            <person name="Hovde B.T."/>
            <person name="Starkenburg S.R."/>
        </authorList>
    </citation>
    <scope>NUCLEOTIDE SEQUENCE [LARGE SCALE GENOMIC DNA]</scope>
    <source>
        <strain evidence="4 5">DOE0152z</strain>
    </source>
</reference>
<dbReference type="Proteomes" id="UP001244341">
    <property type="component" value="Chromosome 13b"/>
</dbReference>
<dbReference type="SUPFAM" id="SSF53474">
    <property type="entry name" value="alpha/beta-Hydrolases"/>
    <property type="match status" value="1"/>
</dbReference>
<organism evidence="4 5">
    <name type="scientific">Tetradesmus obliquus</name>
    <name type="common">Green alga</name>
    <name type="synonym">Acutodesmus obliquus</name>
    <dbReference type="NCBI Taxonomy" id="3088"/>
    <lineage>
        <taxon>Eukaryota</taxon>
        <taxon>Viridiplantae</taxon>
        <taxon>Chlorophyta</taxon>
        <taxon>core chlorophytes</taxon>
        <taxon>Chlorophyceae</taxon>
        <taxon>CS clade</taxon>
        <taxon>Sphaeropleales</taxon>
        <taxon>Scenedesmaceae</taxon>
        <taxon>Tetradesmus</taxon>
    </lineage>
</organism>
<protein>
    <recommendedName>
        <fullName evidence="3">AB hydrolase-1 domain-containing protein</fullName>
    </recommendedName>
</protein>
<dbReference type="EMBL" id="CP126220">
    <property type="protein sequence ID" value="WIA21425.1"/>
    <property type="molecule type" value="Genomic_DNA"/>
</dbReference>
<dbReference type="Gene3D" id="3.40.50.1820">
    <property type="entry name" value="alpha/beta hydrolase"/>
    <property type="match status" value="1"/>
</dbReference>
<keyword evidence="5" id="KW-1185">Reference proteome</keyword>
<feature type="compositionally biased region" description="Low complexity" evidence="2">
    <location>
        <begin position="325"/>
        <end position="344"/>
    </location>
</feature>
<name>A0ABY8UJX2_TETOB</name>
<dbReference type="InterPro" id="IPR029058">
    <property type="entry name" value="AB_hydrolase_fold"/>
</dbReference>
<dbReference type="InterPro" id="IPR000073">
    <property type="entry name" value="AB_hydrolase_1"/>
</dbReference>
<feature type="domain" description="AB hydrolase-1" evidence="3">
    <location>
        <begin position="79"/>
        <end position="291"/>
    </location>
</feature>
<evidence type="ECO:0000259" key="3">
    <source>
        <dbReference type="Pfam" id="PF12697"/>
    </source>
</evidence>
<evidence type="ECO:0000256" key="2">
    <source>
        <dbReference type="SAM" id="MobiDB-lite"/>
    </source>
</evidence>